<dbReference type="CDD" id="cd12915">
    <property type="entry name" value="PDC2_DGC_like"/>
    <property type="match status" value="1"/>
</dbReference>
<dbReference type="Gene3D" id="3.30.70.270">
    <property type="match status" value="1"/>
</dbReference>
<feature type="coiled-coil region" evidence="3">
    <location>
        <begin position="322"/>
        <end position="349"/>
    </location>
</feature>
<dbReference type="SUPFAM" id="SSF55073">
    <property type="entry name" value="Nucleotide cyclase"/>
    <property type="match status" value="1"/>
</dbReference>
<sequence length="521" mass="56993">MSETTTTIPPENKRSLLGAVATFLYLIAVSLIILVVWSVWQTRVQTLNQSKGATANLALALSQHASNTILASGTILRNVVREVEKNDVRLTSPHDLHLFLKDTIVDQPMLSNLVVYDAQGKTVANSGSRNSPDATVADRAYFQFHKDSNDRGPHVGGPIVGRLTNEWVMTVSLRLNDPLGGFAGIALASVRVDFFRKYYEKFDIGNFGTILLASDTGELFVRLAQKDVPVGTSIANGPLFNEYRTKGPTGTAMLVARLDNTERLYSYRHLEQYPLIVAVALAKEDIFATWQAQTYQIISITTGLLLLLGMIGFRLVYMITAKDAIEDELRSAKDQLQELNGELETLASLDSLTGLANRRKFDGTLAIEFNRALRNHTSIALIMLDVDCFKQYNDLYGHPAGDECLRQIGRVLREQGPNRATDLPARYGGEEMVILLPDTDRTGAVAIAERIRLAIRELAIVHQANQNGIVTISAGVAACTPQHAEHTAAQLIKAADAALYEAKATGRDRVCSNDVASTSAA</sequence>
<evidence type="ECO:0000259" key="5">
    <source>
        <dbReference type="PROSITE" id="PS50887"/>
    </source>
</evidence>
<organism evidence="6 7">
    <name type="scientific">Oxalicibacterium faecigallinarum</name>
    <dbReference type="NCBI Taxonomy" id="573741"/>
    <lineage>
        <taxon>Bacteria</taxon>
        <taxon>Pseudomonadati</taxon>
        <taxon>Pseudomonadota</taxon>
        <taxon>Betaproteobacteria</taxon>
        <taxon>Burkholderiales</taxon>
        <taxon>Oxalobacteraceae</taxon>
        <taxon>Oxalicibacterium</taxon>
    </lineage>
</organism>
<dbReference type="InterPro" id="IPR029787">
    <property type="entry name" value="Nucleotide_cyclase"/>
</dbReference>
<comment type="catalytic activity">
    <reaction evidence="2">
        <text>2 GTP = 3',3'-c-di-GMP + 2 diphosphate</text>
        <dbReference type="Rhea" id="RHEA:24898"/>
        <dbReference type="ChEBI" id="CHEBI:33019"/>
        <dbReference type="ChEBI" id="CHEBI:37565"/>
        <dbReference type="ChEBI" id="CHEBI:58805"/>
        <dbReference type="EC" id="2.7.7.65"/>
    </reaction>
</comment>
<dbReference type="Pfam" id="PF22588">
    <property type="entry name" value="dCache_1_like"/>
    <property type="match status" value="1"/>
</dbReference>
<dbReference type="InterPro" id="IPR043128">
    <property type="entry name" value="Rev_trsase/Diguanyl_cyclase"/>
</dbReference>
<feature type="domain" description="GGDEF" evidence="5">
    <location>
        <begin position="377"/>
        <end position="515"/>
    </location>
</feature>
<dbReference type="SMART" id="SM00267">
    <property type="entry name" value="GGDEF"/>
    <property type="match status" value="1"/>
</dbReference>
<keyword evidence="4" id="KW-0812">Transmembrane</keyword>
<comment type="caution">
    <text evidence="6">The sequence shown here is derived from an EMBL/GenBank/DDBJ whole genome shotgun (WGS) entry which is preliminary data.</text>
</comment>
<dbReference type="GO" id="GO:0005886">
    <property type="term" value="C:plasma membrane"/>
    <property type="evidence" value="ECO:0007669"/>
    <property type="project" value="TreeGrafter"/>
</dbReference>
<dbReference type="EMBL" id="BMDI01000002">
    <property type="protein sequence ID" value="GGI19896.1"/>
    <property type="molecule type" value="Genomic_DNA"/>
</dbReference>
<reference evidence="7" key="1">
    <citation type="journal article" date="2019" name="Int. J. Syst. Evol. Microbiol.">
        <title>The Global Catalogue of Microorganisms (GCM) 10K type strain sequencing project: providing services to taxonomists for standard genome sequencing and annotation.</title>
        <authorList>
            <consortium name="The Broad Institute Genomics Platform"/>
            <consortium name="The Broad Institute Genome Sequencing Center for Infectious Disease"/>
            <person name="Wu L."/>
            <person name="Ma J."/>
        </authorList>
    </citation>
    <scope>NUCLEOTIDE SEQUENCE [LARGE SCALE GENOMIC DNA]</scope>
    <source>
        <strain evidence="7">CCM 2767</strain>
    </source>
</reference>
<name>A0A8J3AYR1_9BURK</name>
<evidence type="ECO:0000313" key="7">
    <source>
        <dbReference type="Proteomes" id="UP000642180"/>
    </source>
</evidence>
<dbReference type="Gene3D" id="3.30.450.20">
    <property type="entry name" value="PAS domain"/>
    <property type="match status" value="2"/>
</dbReference>
<keyword evidence="4" id="KW-0472">Membrane</keyword>
<dbReference type="PROSITE" id="PS50887">
    <property type="entry name" value="GGDEF"/>
    <property type="match status" value="1"/>
</dbReference>
<evidence type="ECO:0000256" key="1">
    <source>
        <dbReference type="ARBA" id="ARBA00012528"/>
    </source>
</evidence>
<dbReference type="InterPro" id="IPR000160">
    <property type="entry name" value="GGDEF_dom"/>
</dbReference>
<dbReference type="Pfam" id="PF00990">
    <property type="entry name" value="GGDEF"/>
    <property type="match status" value="1"/>
</dbReference>
<dbReference type="GO" id="GO:1902201">
    <property type="term" value="P:negative regulation of bacterial-type flagellum-dependent cell motility"/>
    <property type="evidence" value="ECO:0007669"/>
    <property type="project" value="TreeGrafter"/>
</dbReference>
<gene>
    <name evidence="6" type="ORF">GCM10008066_21320</name>
</gene>
<dbReference type="Proteomes" id="UP000642180">
    <property type="component" value="Unassembled WGS sequence"/>
</dbReference>
<evidence type="ECO:0000313" key="6">
    <source>
        <dbReference type="EMBL" id="GGI19896.1"/>
    </source>
</evidence>
<dbReference type="GO" id="GO:0052621">
    <property type="term" value="F:diguanylate cyclase activity"/>
    <property type="evidence" value="ECO:0007669"/>
    <property type="project" value="UniProtKB-EC"/>
</dbReference>
<dbReference type="PANTHER" id="PTHR45138">
    <property type="entry name" value="REGULATORY COMPONENTS OF SENSORY TRANSDUCTION SYSTEM"/>
    <property type="match status" value="1"/>
</dbReference>
<keyword evidence="7" id="KW-1185">Reference proteome</keyword>
<dbReference type="GO" id="GO:0043709">
    <property type="term" value="P:cell adhesion involved in single-species biofilm formation"/>
    <property type="evidence" value="ECO:0007669"/>
    <property type="project" value="TreeGrafter"/>
</dbReference>
<feature type="transmembrane region" description="Helical" evidence="4">
    <location>
        <begin position="297"/>
        <end position="317"/>
    </location>
</feature>
<dbReference type="PANTHER" id="PTHR45138:SF9">
    <property type="entry name" value="DIGUANYLATE CYCLASE DGCM-RELATED"/>
    <property type="match status" value="1"/>
</dbReference>
<keyword evidence="4" id="KW-1133">Transmembrane helix</keyword>
<evidence type="ECO:0000256" key="4">
    <source>
        <dbReference type="SAM" id="Phobius"/>
    </source>
</evidence>
<dbReference type="AlphaFoldDB" id="A0A8J3AYR1"/>
<dbReference type="CDD" id="cd12914">
    <property type="entry name" value="PDC1_DGC_like"/>
    <property type="match status" value="1"/>
</dbReference>
<dbReference type="InterPro" id="IPR050469">
    <property type="entry name" value="Diguanylate_Cyclase"/>
</dbReference>
<keyword evidence="3" id="KW-0175">Coiled coil</keyword>
<dbReference type="EC" id="2.7.7.65" evidence="1"/>
<dbReference type="FunFam" id="3.30.70.270:FF:000001">
    <property type="entry name" value="Diguanylate cyclase domain protein"/>
    <property type="match status" value="1"/>
</dbReference>
<dbReference type="CDD" id="cd01949">
    <property type="entry name" value="GGDEF"/>
    <property type="match status" value="1"/>
</dbReference>
<accession>A0A8J3AYR1</accession>
<evidence type="ECO:0000256" key="3">
    <source>
        <dbReference type="SAM" id="Coils"/>
    </source>
</evidence>
<feature type="transmembrane region" description="Helical" evidence="4">
    <location>
        <begin position="16"/>
        <end position="40"/>
    </location>
</feature>
<protein>
    <recommendedName>
        <fullName evidence="1">diguanylate cyclase</fullName>
        <ecNumber evidence="1">2.7.7.65</ecNumber>
    </recommendedName>
</protein>
<dbReference type="InterPro" id="IPR054327">
    <property type="entry name" value="His-kinase-like_sensor"/>
</dbReference>
<evidence type="ECO:0000256" key="2">
    <source>
        <dbReference type="ARBA" id="ARBA00034247"/>
    </source>
</evidence>
<proteinExistence type="predicted"/>
<dbReference type="RefSeq" id="WP_188381340.1">
    <property type="nucleotide sequence ID" value="NZ_BMDI01000002.1"/>
</dbReference>
<dbReference type="NCBIfam" id="TIGR00254">
    <property type="entry name" value="GGDEF"/>
    <property type="match status" value="1"/>
</dbReference>